<accession>I4B6J3</accession>
<name>I4B6J3_TURPD</name>
<dbReference type="EMBL" id="CP002959">
    <property type="protein sequence ID" value="AFM12900.1"/>
    <property type="molecule type" value="Genomic_DNA"/>
</dbReference>
<feature type="transmembrane region" description="Helical" evidence="1">
    <location>
        <begin position="55"/>
        <end position="74"/>
    </location>
</feature>
<organism evidence="2 3">
    <name type="scientific">Turneriella parva (strain ATCC BAA-1111 / DSM 21527 / NCTC 11395 / H)</name>
    <name type="common">Leptospira parva</name>
    <dbReference type="NCBI Taxonomy" id="869212"/>
    <lineage>
        <taxon>Bacteria</taxon>
        <taxon>Pseudomonadati</taxon>
        <taxon>Spirochaetota</taxon>
        <taxon>Spirochaetia</taxon>
        <taxon>Leptospirales</taxon>
        <taxon>Leptospiraceae</taxon>
        <taxon>Turneriella</taxon>
    </lineage>
</organism>
<protein>
    <submittedName>
        <fullName evidence="2">Uncharacterized protein</fullName>
    </submittedName>
</protein>
<dbReference type="AlphaFoldDB" id="I4B6J3"/>
<dbReference type="STRING" id="869212.Turpa_2255"/>
<dbReference type="RefSeq" id="WP_014803406.1">
    <property type="nucleotide sequence ID" value="NC_018020.1"/>
</dbReference>
<sequence length="164" mass="18750">MKSPEYYSVAANETEREALRNDRTAKFIIFGIIALAFALSSAVMLSIFWKSPPQRNTVAAVLSILFFIGVFWFLRTLRRSNKIRRGAEFLLIYGIVTAKRQSIEGDAAFIAINHQEFLVGPKVFDEARIGARIGVREWSGTGEFYDYTFKTARLDDWLQRGEKL</sequence>
<dbReference type="HOGENOM" id="CLU_1618293_0_0_12"/>
<keyword evidence="3" id="KW-1185">Reference proteome</keyword>
<feature type="transmembrane region" description="Helical" evidence="1">
    <location>
        <begin position="27"/>
        <end position="49"/>
    </location>
</feature>
<evidence type="ECO:0000313" key="2">
    <source>
        <dbReference type="EMBL" id="AFM12900.1"/>
    </source>
</evidence>
<dbReference type="Proteomes" id="UP000006048">
    <property type="component" value="Chromosome"/>
</dbReference>
<proteinExistence type="predicted"/>
<evidence type="ECO:0000313" key="3">
    <source>
        <dbReference type="Proteomes" id="UP000006048"/>
    </source>
</evidence>
<reference evidence="2 3" key="1">
    <citation type="submission" date="2012-06" db="EMBL/GenBank/DDBJ databases">
        <title>The complete chromosome of genome of Turneriella parva DSM 21527.</title>
        <authorList>
            <consortium name="US DOE Joint Genome Institute (JGI-PGF)"/>
            <person name="Lucas S."/>
            <person name="Han J."/>
            <person name="Lapidus A."/>
            <person name="Bruce D."/>
            <person name="Goodwin L."/>
            <person name="Pitluck S."/>
            <person name="Peters L."/>
            <person name="Kyrpides N."/>
            <person name="Mavromatis K."/>
            <person name="Ivanova N."/>
            <person name="Mikhailova N."/>
            <person name="Chertkov O."/>
            <person name="Detter J.C."/>
            <person name="Tapia R."/>
            <person name="Han C."/>
            <person name="Land M."/>
            <person name="Hauser L."/>
            <person name="Markowitz V."/>
            <person name="Cheng J.-F."/>
            <person name="Hugenholtz P."/>
            <person name="Woyke T."/>
            <person name="Wu D."/>
            <person name="Gronow S."/>
            <person name="Wellnitz S."/>
            <person name="Brambilla E."/>
            <person name="Klenk H.-P."/>
            <person name="Eisen J.A."/>
        </authorList>
    </citation>
    <scope>NUCLEOTIDE SEQUENCE [LARGE SCALE GENOMIC DNA]</scope>
    <source>
        <strain evidence="3">ATCC BAA-1111 / DSM 21527 / NCTC 11395 / H</strain>
    </source>
</reference>
<gene>
    <name evidence="2" type="ordered locus">Turpa_2255</name>
</gene>
<evidence type="ECO:0000256" key="1">
    <source>
        <dbReference type="SAM" id="Phobius"/>
    </source>
</evidence>
<dbReference type="KEGG" id="tpx:Turpa_2255"/>
<keyword evidence="1" id="KW-1133">Transmembrane helix</keyword>
<keyword evidence="1" id="KW-0472">Membrane</keyword>
<keyword evidence="1" id="KW-0812">Transmembrane</keyword>